<keyword evidence="5 8" id="KW-0648">Protein biosynthesis</keyword>
<dbReference type="InterPro" id="IPR009000">
    <property type="entry name" value="Transl_B-barrel_sf"/>
</dbReference>
<feature type="coiled-coil region" evidence="10">
    <location>
        <begin position="329"/>
        <end position="360"/>
    </location>
</feature>
<dbReference type="Gene3D" id="2.40.30.10">
    <property type="entry name" value="Translation factors"/>
    <property type="match status" value="2"/>
</dbReference>
<evidence type="ECO:0000256" key="4">
    <source>
        <dbReference type="ARBA" id="ARBA00022741"/>
    </source>
</evidence>
<dbReference type="InterPro" id="IPR036925">
    <property type="entry name" value="TIF_IF2_dom3_sf"/>
</dbReference>
<dbReference type="PANTHER" id="PTHR43381:SF4">
    <property type="entry name" value="EUKARYOTIC TRANSLATION INITIATION FACTOR 5B"/>
    <property type="match status" value="1"/>
</dbReference>
<proteinExistence type="inferred from homology"/>
<dbReference type="NCBIfam" id="NF003078">
    <property type="entry name" value="PRK04004.1"/>
    <property type="match status" value="1"/>
</dbReference>
<dbReference type="InterPro" id="IPR004544">
    <property type="entry name" value="TF_aIF-2_arc"/>
</dbReference>
<evidence type="ECO:0000313" key="13">
    <source>
        <dbReference type="Proteomes" id="UP001320159"/>
    </source>
</evidence>
<comment type="function">
    <text evidence="7 8 9">Function in general translation initiation by promoting the binding of the formylmethionine-tRNA to ribosomes. Seems to function along with eIF-2.</text>
</comment>
<evidence type="ECO:0000256" key="5">
    <source>
        <dbReference type="ARBA" id="ARBA00022917"/>
    </source>
</evidence>
<evidence type="ECO:0000259" key="11">
    <source>
        <dbReference type="PROSITE" id="PS51722"/>
    </source>
</evidence>
<dbReference type="GO" id="GO:0003743">
    <property type="term" value="F:translation initiation factor activity"/>
    <property type="evidence" value="ECO:0007669"/>
    <property type="project" value="UniProtKB-UniRule"/>
</dbReference>
<feature type="domain" description="Tr-type G" evidence="11">
    <location>
        <begin position="11"/>
        <end position="226"/>
    </location>
</feature>
<gene>
    <name evidence="8" type="primary">infB</name>
    <name evidence="12" type="ORF">CUJ83_00045</name>
</gene>
<dbReference type="InterPro" id="IPR023115">
    <property type="entry name" value="TIF_IF2_dom3"/>
</dbReference>
<dbReference type="CDD" id="cd16266">
    <property type="entry name" value="IF2_aeIF5B_IV"/>
    <property type="match status" value="1"/>
</dbReference>
<dbReference type="NCBIfam" id="TIGR00491">
    <property type="entry name" value="aIF-2"/>
    <property type="match status" value="1"/>
</dbReference>
<dbReference type="EMBL" id="PGCK01000001">
    <property type="protein sequence ID" value="MCD1293388.1"/>
    <property type="molecule type" value="Genomic_DNA"/>
</dbReference>
<evidence type="ECO:0000256" key="9">
    <source>
        <dbReference type="RuleBase" id="RU000644"/>
    </source>
</evidence>
<dbReference type="HAMAP" id="MF_00100_A">
    <property type="entry name" value="IF_2_A"/>
    <property type="match status" value="1"/>
</dbReference>
<dbReference type="SUPFAM" id="SSF52540">
    <property type="entry name" value="P-loop containing nucleoside triphosphate hydrolases"/>
    <property type="match status" value="1"/>
</dbReference>
<evidence type="ECO:0000256" key="2">
    <source>
        <dbReference type="ARBA" id="ARBA00020166"/>
    </source>
</evidence>
<dbReference type="Proteomes" id="UP001320159">
    <property type="component" value="Unassembled WGS sequence"/>
</dbReference>
<evidence type="ECO:0000256" key="3">
    <source>
        <dbReference type="ARBA" id="ARBA00022540"/>
    </source>
</evidence>
<accession>A0AAP2R993</accession>
<comment type="similarity">
    <text evidence="1 8 9">Belongs to the TRAFAC class translation factor GTPase superfamily. Classic translation factor GTPase family. IF-2 subfamily.</text>
</comment>
<dbReference type="SUPFAM" id="SSF50447">
    <property type="entry name" value="Translation proteins"/>
    <property type="match status" value="1"/>
</dbReference>
<keyword evidence="3 8" id="KW-0396">Initiation factor</keyword>
<dbReference type="Gene3D" id="3.40.50.10050">
    <property type="entry name" value="Translation initiation factor IF- 2, domain 3"/>
    <property type="match status" value="1"/>
</dbReference>
<dbReference type="GO" id="GO:0003924">
    <property type="term" value="F:GTPase activity"/>
    <property type="evidence" value="ECO:0007669"/>
    <property type="project" value="UniProtKB-UniRule"/>
</dbReference>
<dbReference type="Gene3D" id="3.40.50.300">
    <property type="entry name" value="P-loop containing nucleotide triphosphate hydrolases"/>
    <property type="match status" value="1"/>
</dbReference>
<comment type="caution">
    <text evidence="12">The sequence shown here is derived from an EMBL/GenBank/DDBJ whole genome shotgun (WGS) entry which is preliminary data.</text>
</comment>
<dbReference type="InterPro" id="IPR000795">
    <property type="entry name" value="T_Tr_GTP-bd_dom"/>
</dbReference>
<dbReference type="NCBIfam" id="NF011418">
    <property type="entry name" value="PRK14845.1"/>
    <property type="match status" value="1"/>
</dbReference>
<keyword evidence="10" id="KW-0175">Coiled coil</keyword>
<dbReference type="CDD" id="cd01887">
    <property type="entry name" value="IF2_eIF5B"/>
    <property type="match status" value="1"/>
</dbReference>
<sequence length="594" mass="65593">MAAVAEQAKNLRTPIVCVMGHVDHGKTSLLDKIRGTAVVDKEAGAITQHIGATEVPLSTIQTLCKGIMGGNVVVPGLLFIDTPGHHAFTTLRSRGGALADLAVVVVDINEGFQPQTIEAINILKQFKTPFLVAANKIDRIQGWTPTKNMPFIKSFANQPEFVKNVIETRTYELVGKLSDLGFSSDRYDRIRDFTRNVGIIPLSAKTGEGVPDLLMMLIGLAQKFLEDGLKLHVTGPGLGTVLELKEERGLGYTIDTIFYDGEVRTGDTIVIGGKNKPIVTKVRALLKPKPNREIRIEEKFDRVNKLTAAAGVKILAPNLEEAMAGSPVRVTKEANLESAINEIEAEMERARIECDELGIMVKADTLGSLEAIVNELRAADIKIGMAEVGDISKKDIINAETINDPLYRVVLGFNVNMLPDAKDYLSNTDIKVFNKDVIYHLIDSYKEWERVQRELAEKKKFEEIIRPGKIKYLPNCTFRQSKPAVIGVQVMGGFIKPGNTLIKPDGSKIGVVKQIQERNENISIATQGKEVAVSIDGPTAGRQINEGEVYYVDIPEGHSKVLEFQLKDTIKQDELETLFEFLAIKRRDNPFWGK</sequence>
<feature type="binding site" evidence="8">
    <location>
        <begin position="135"/>
        <end position="138"/>
    </location>
    <ligand>
        <name>GTP</name>
        <dbReference type="ChEBI" id="CHEBI:37565"/>
    </ligand>
</feature>
<protein>
    <recommendedName>
        <fullName evidence="2 8">Probable translation initiation factor IF-2</fullName>
    </recommendedName>
</protein>
<keyword evidence="4 8" id="KW-0547">Nucleotide-binding</keyword>
<dbReference type="FunFam" id="2.40.30.10:FF:000013">
    <property type="entry name" value="eukaryotic translation initiation factor 5B"/>
    <property type="match status" value="1"/>
</dbReference>
<dbReference type="PROSITE" id="PS51722">
    <property type="entry name" value="G_TR_2"/>
    <property type="match status" value="1"/>
</dbReference>
<feature type="binding site" evidence="8">
    <location>
        <begin position="81"/>
        <end position="85"/>
    </location>
    <ligand>
        <name>GTP</name>
        <dbReference type="ChEBI" id="CHEBI:37565"/>
    </ligand>
</feature>
<evidence type="ECO:0000313" key="12">
    <source>
        <dbReference type="EMBL" id="MCD1293388.1"/>
    </source>
</evidence>
<dbReference type="InterPro" id="IPR027417">
    <property type="entry name" value="P-loop_NTPase"/>
</dbReference>
<dbReference type="RefSeq" id="WP_230739108.1">
    <property type="nucleotide sequence ID" value="NZ_PGCK01000001.1"/>
</dbReference>
<keyword evidence="13" id="KW-1185">Reference proteome</keyword>
<dbReference type="InterPro" id="IPR029459">
    <property type="entry name" value="EFTU-type"/>
</dbReference>
<dbReference type="Pfam" id="PF00009">
    <property type="entry name" value="GTP_EFTU"/>
    <property type="match status" value="1"/>
</dbReference>
<evidence type="ECO:0000256" key="10">
    <source>
        <dbReference type="SAM" id="Coils"/>
    </source>
</evidence>
<feature type="binding site" evidence="8">
    <location>
        <begin position="20"/>
        <end position="27"/>
    </location>
    <ligand>
        <name>GTP</name>
        <dbReference type="ChEBI" id="CHEBI:37565"/>
    </ligand>
</feature>
<dbReference type="SUPFAM" id="SSF52156">
    <property type="entry name" value="Initiation factor IF2/eIF5b, domain 3"/>
    <property type="match status" value="1"/>
</dbReference>
<evidence type="ECO:0000256" key="7">
    <source>
        <dbReference type="ARBA" id="ARBA00024852"/>
    </source>
</evidence>
<reference evidence="12 13" key="1">
    <citation type="submission" date="2017-11" db="EMBL/GenBank/DDBJ databases">
        <title>Isolation and Characterization of Family Methanocellaceae Species from Potential Methane Hydrate Area Offshore Southwestern Taiwan.</title>
        <authorList>
            <person name="Zhang W.-L."/>
            <person name="Chen W.-C."/>
            <person name="Lai M.-C."/>
            <person name="Chen S.-C."/>
        </authorList>
    </citation>
    <scope>NUCLEOTIDE SEQUENCE [LARGE SCALE GENOMIC DNA]</scope>
    <source>
        <strain evidence="12 13">CWC-04</strain>
    </source>
</reference>
<name>A0AAP2R993_9EURY</name>
<dbReference type="Pfam" id="PF11987">
    <property type="entry name" value="IF-2"/>
    <property type="match status" value="1"/>
</dbReference>
<dbReference type="PRINTS" id="PR00315">
    <property type="entry name" value="ELONGATNFCT"/>
</dbReference>
<dbReference type="NCBIfam" id="TIGR00231">
    <property type="entry name" value="small_GTP"/>
    <property type="match status" value="1"/>
</dbReference>
<dbReference type="PANTHER" id="PTHR43381">
    <property type="entry name" value="TRANSLATION INITIATION FACTOR IF-2-RELATED"/>
    <property type="match status" value="1"/>
</dbReference>
<dbReference type="GO" id="GO:0005525">
    <property type="term" value="F:GTP binding"/>
    <property type="evidence" value="ECO:0007669"/>
    <property type="project" value="UniProtKB-KW"/>
</dbReference>
<dbReference type="InterPro" id="IPR015760">
    <property type="entry name" value="TIF_IF2"/>
</dbReference>
<dbReference type="Pfam" id="PF14578">
    <property type="entry name" value="GTP_EFTU_D4"/>
    <property type="match status" value="1"/>
</dbReference>
<dbReference type="FunFam" id="3.40.50.300:FF:000112">
    <property type="entry name" value="Eukaryotic translation initiation factor 5B"/>
    <property type="match status" value="1"/>
</dbReference>
<dbReference type="CDD" id="cd03703">
    <property type="entry name" value="aeIF5B_II"/>
    <property type="match status" value="1"/>
</dbReference>
<keyword evidence="6 8" id="KW-0342">GTP-binding</keyword>
<dbReference type="GO" id="GO:0005737">
    <property type="term" value="C:cytoplasm"/>
    <property type="evidence" value="ECO:0007669"/>
    <property type="project" value="TreeGrafter"/>
</dbReference>
<evidence type="ECO:0000256" key="1">
    <source>
        <dbReference type="ARBA" id="ARBA00007733"/>
    </source>
</evidence>
<dbReference type="FunFam" id="3.40.50.10050:FF:000001">
    <property type="entry name" value="Translation initiation factor IF-2"/>
    <property type="match status" value="1"/>
</dbReference>
<dbReference type="AlphaFoldDB" id="A0AAP2R993"/>
<dbReference type="InterPro" id="IPR005225">
    <property type="entry name" value="Small_GTP-bd"/>
</dbReference>
<organism evidence="12 13">
    <name type="scientific">Methanooceanicella nereidis</name>
    <dbReference type="NCBI Taxonomy" id="2052831"/>
    <lineage>
        <taxon>Archaea</taxon>
        <taxon>Methanobacteriati</taxon>
        <taxon>Methanobacteriota</taxon>
        <taxon>Stenosarchaea group</taxon>
        <taxon>Methanomicrobia</taxon>
        <taxon>Methanocellales</taxon>
        <taxon>Methanocellaceae</taxon>
        <taxon>Methanooceanicella</taxon>
    </lineage>
</organism>
<evidence type="ECO:0000256" key="8">
    <source>
        <dbReference type="HAMAP-Rule" id="MF_00100"/>
    </source>
</evidence>
<evidence type="ECO:0000256" key="6">
    <source>
        <dbReference type="ARBA" id="ARBA00023134"/>
    </source>
</evidence>